<accession>A0A0S4XM60</accession>
<protein>
    <submittedName>
        <fullName evidence="1">Uncharacterized protein</fullName>
    </submittedName>
</protein>
<name>A0A0S4XM60_9BACT</name>
<dbReference type="AlphaFoldDB" id="A0A0S4XM60"/>
<reference evidence="1" key="1">
    <citation type="submission" date="2015-11" db="EMBL/GenBank/DDBJ databases">
        <authorList>
            <person name="Zhang Y."/>
            <person name="Guo Z."/>
        </authorList>
    </citation>
    <scope>NUCLEOTIDE SEQUENCE</scope>
    <source>
        <strain evidence="1">BN30871</strain>
    </source>
</reference>
<gene>
    <name evidence="1" type="ORF">BN3087_330026</name>
</gene>
<organism evidence="1">
    <name type="scientific">Sulfurovum sp. enrichment culture clone C5</name>
    <dbReference type="NCBI Taxonomy" id="497650"/>
    <lineage>
        <taxon>Bacteria</taxon>
        <taxon>Pseudomonadati</taxon>
        <taxon>Campylobacterota</taxon>
        <taxon>Epsilonproteobacteria</taxon>
        <taxon>Campylobacterales</taxon>
        <taxon>Sulfurovaceae</taxon>
        <taxon>Sulfurovum</taxon>
        <taxon>environmental samples</taxon>
    </lineage>
</organism>
<dbReference type="EMBL" id="FAXN01000033">
    <property type="protein sequence ID" value="CUV65410.1"/>
    <property type="molecule type" value="Genomic_DNA"/>
</dbReference>
<proteinExistence type="predicted"/>
<evidence type="ECO:0000313" key="1">
    <source>
        <dbReference type="EMBL" id="CUV65410.1"/>
    </source>
</evidence>
<sequence length="42" mass="4714">MNCNYQFDGYYGGGSPGYNWGSFVSGFENFTGIQIVPDWLKP</sequence>